<comment type="catalytic activity">
    <reaction evidence="7">
        <text>a peptidoglycan chain = a peptidoglycan chain with N-acetyl-1,6-anhydromuramyl-[peptide] at the reducing end + a peptidoglycan chain with N-acetylglucosamine at the non-reducing end.</text>
        <dbReference type="EC" id="4.2.2.29"/>
    </reaction>
</comment>
<evidence type="ECO:0000256" key="5">
    <source>
        <dbReference type="ARBA" id="ARBA00023239"/>
    </source>
</evidence>
<evidence type="ECO:0000256" key="6">
    <source>
        <dbReference type="ARBA" id="ARBA00023316"/>
    </source>
</evidence>
<comment type="function">
    <text evidence="7">Functions as a peptidoglycan terminase that cleaves nascent peptidoglycan strands endolytically to terminate their elongation.</text>
</comment>
<dbReference type="Gene3D" id="3.30.160.60">
    <property type="entry name" value="Classic Zinc Finger"/>
    <property type="match status" value="1"/>
</dbReference>
<evidence type="ECO:0000256" key="1">
    <source>
        <dbReference type="ARBA" id="ARBA00022475"/>
    </source>
</evidence>
<name>A0AAJ5WQI9_9BACT</name>
<dbReference type="GO" id="GO:0009252">
    <property type="term" value="P:peptidoglycan biosynthetic process"/>
    <property type="evidence" value="ECO:0007669"/>
    <property type="project" value="UniProtKB-UniRule"/>
</dbReference>
<feature type="site" description="Important for catalytic activity" evidence="7">
    <location>
        <position position="215"/>
    </location>
</feature>
<keyword evidence="6 7" id="KW-0961">Cell wall biogenesis/degradation</keyword>
<dbReference type="Gene3D" id="3.30.1490.480">
    <property type="entry name" value="Endolytic murein transglycosylase"/>
    <property type="match status" value="1"/>
</dbReference>
<dbReference type="GO" id="GO:0005886">
    <property type="term" value="C:plasma membrane"/>
    <property type="evidence" value="ECO:0007669"/>
    <property type="project" value="UniProtKB-SubCell"/>
</dbReference>
<keyword evidence="5 7" id="KW-0456">Lyase</keyword>
<protein>
    <recommendedName>
        <fullName evidence="7">Endolytic murein transglycosylase</fullName>
        <ecNumber evidence="7">4.2.2.29</ecNumber>
    </recommendedName>
    <alternativeName>
        <fullName evidence="7">Peptidoglycan lytic transglycosylase</fullName>
    </alternativeName>
    <alternativeName>
        <fullName evidence="7">Peptidoglycan polymerization terminase</fullName>
    </alternativeName>
</protein>
<dbReference type="AlphaFoldDB" id="A0AAJ5WQI9"/>
<dbReference type="EMBL" id="CP119311">
    <property type="protein sequence ID" value="WEK34887.1"/>
    <property type="molecule type" value="Genomic_DNA"/>
</dbReference>
<dbReference type="Proteomes" id="UP001220610">
    <property type="component" value="Chromosome"/>
</dbReference>
<dbReference type="EC" id="4.2.2.29" evidence="7"/>
<accession>A0AAJ5WQI9</accession>
<dbReference type="HAMAP" id="MF_02065">
    <property type="entry name" value="MltG"/>
    <property type="match status" value="1"/>
</dbReference>
<evidence type="ECO:0000256" key="2">
    <source>
        <dbReference type="ARBA" id="ARBA00022692"/>
    </source>
</evidence>
<keyword evidence="4 7" id="KW-0472">Membrane</keyword>
<keyword evidence="2 7" id="KW-0812">Transmembrane</keyword>
<dbReference type="GO" id="GO:0071555">
    <property type="term" value="P:cell wall organization"/>
    <property type="evidence" value="ECO:0007669"/>
    <property type="project" value="UniProtKB-KW"/>
</dbReference>
<keyword evidence="1 7" id="KW-1003">Cell membrane</keyword>
<sequence>MLKKLFLGLFIVIIAAAAFIGWRFFMPNTGFSEKHRYLYIRTGHANYTEVLQSIRDSNLVRNPGSFNWLAQRMDLPEKIRPGRYEIRKDMSLTAIVRMLRNGQQSPVNLVITKLRTKEDLAALIGRRFECDSASVMAFLNNADTVSAHGFDTSTIMATIYPNTYTYFWNSTPSTIFRKFFAAYEKVWSEDRIHKAKQLGLPPAAVYTLASIVEEETNAGEEKGTIASVYYNRYQKGMRLQADPTVKFALRDFGLRRIYEKHLTVNSPYNTYRVTGLPPGPICTPSLATLDAVLQMPSTNYIYFVAKSDFSGRHTFSETYQEHLKNAKAFQKALDSVQALKKAAKEDIGNSK</sequence>
<evidence type="ECO:0000256" key="7">
    <source>
        <dbReference type="HAMAP-Rule" id="MF_02065"/>
    </source>
</evidence>
<organism evidence="8 9">
    <name type="scientific">Candidatus Pseudobacter hemicellulosilyticus</name>
    <dbReference type="NCBI Taxonomy" id="3121375"/>
    <lineage>
        <taxon>Bacteria</taxon>
        <taxon>Pseudomonadati</taxon>
        <taxon>Bacteroidota</taxon>
        <taxon>Chitinophagia</taxon>
        <taxon>Chitinophagales</taxon>
        <taxon>Chitinophagaceae</taxon>
        <taxon>Pseudobacter</taxon>
    </lineage>
</organism>
<gene>
    <name evidence="7 8" type="primary">mltG</name>
    <name evidence="8" type="ORF">P0Y53_20560</name>
</gene>
<evidence type="ECO:0000313" key="8">
    <source>
        <dbReference type="EMBL" id="WEK34887.1"/>
    </source>
</evidence>
<reference evidence="8" key="1">
    <citation type="submission" date="2023-03" db="EMBL/GenBank/DDBJ databases">
        <title>Andean soil-derived lignocellulolytic bacterial consortium as a source of novel taxa and putative plastic-active enzymes.</title>
        <authorList>
            <person name="Diaz-Garcia L."/>
            <person name="Chuvochina M."/>
            <person name="Feuerriegel G."/>
            <person name="Bunk B."/>
            <person name="Sproer C."/>
            <person name="Streit W.R."/>
            <person name="Rodriguez L.M."/>
            <person name="Overmann J."/>
            <person name="Jimenez D.J."/>
        </authorList>
    </citation>
    <scope>NUCLEOTIDE SEQUENCE</scope>
    <source>
        <strain evidence="8">MAG 7</strain>
    </source>
</reference>
<dbReference type="PANTHER" id="PTHR30518">
    <property type="entry name" value="ENDOLYTIC MUREIN TRANSGLYCOSYLASE"/>
    <property type="match status" value="1"/>
</dbReference>
<comment type="similarity">
    <text evidence="7">Belongs to the transglycosylase MltG family.</text>
</comment>
<feature type="transmembrane region" description="Helical" evidence="7">
    <location>
        <begin position="6"/>
        <end position="26"/>
    </location>
</feature>
<proteinExistence type="inferred from homology"/>
<keyword evidence="3 7" id="KW-1133">Transmembrane helix</keyword>
<evidence type="ECO:0000256" key="3">
    <source>
        <dbReference type="ARBA" id="ARBA00022989"/>
    </source>
</evidence>
<comment type="subcellular location">
    <subcellularLocation>
        <location evidence="7">Cell membrane</location>
        <topology evidence="7">Single-pass membrane protein</topology>
    </subcellularLocation>
</comment>
<evidence type="ECO:0000256" key="4">
    <source>
        <dbReference type="ARBA" id="ARBA00023136"/>
    </source>
</evidence>
<dbReference type="PANTHER" id="PTHR30518:SF2">
    <property type="entry name" value="ENDOLYTIC MUREIN TRANSGLYCOSYLASE"/>
    <property type="match status" value="1"/>
</dbReference>
<dbReference type="GO" id="GO:0008932">
    <property type="term" value="F:lytic endotransglycosylase activity"/>
    <property type="evidence" value="ECO:0007669"/>
    <property type="project" value="UniProtKB-UniRule"/>
</dbReference>
<evidence type="ECO:0000313" key="9">
    <source>
        <dbReference type="Proteomes" id="UP001220610"/>
    </source>
</evidence>
<dbReference type="InterPro" id="IPR003770">
    <property type="entry name" value="MLTG-like"/>
</dbReference>
<dbReference type="NCBIfam" id="TIGR00247">
    <property type="entry name" value="endolytic transglycosylase MltG"/>
    <property type="match status" value="1"/>
</dbReference>
<dbReference type="Pfam" id="PF02618">
    <property type="entry name" value="YceG"/>
    <property type="match status" value="1"/>
</dbReference>
<dbReference type="CDD" id="cd08010">
    <property type="entry name" value="MltG_like"/>
    <property type="match status" value="1"/>
</dbReference>